<sequence length="241" mass="27462">MVKGWLAKARGLLGEPHDWCGDCLLCRQPSEEALLCSYCRMALRQEGRHCHGCAAPLPELVPLDRLLCGRCQRRPPPWQRLQVIGDYRAPWPVLVSRFKYSRQWQLAPVLAQLLSDHLDLGDPPEVLIPVPIHWWRRLQRGFNQAEELAREVGRCTGIPVDGSLLRRIRHTPQQSRLSAGTRRRNLRGAFAVRSHHYQHVALLDDVVTTGATAGQLARLLLNSGVARVEVWALCRTQRHLR</sequence>
<dbReference type="KEGG" id="asim:FE240_00600"/>
<dbReference type="AlphaFoldDB" id="A0A5J6WVJ9"/>
<dbReference type="InterPro" id="IPR000836">
    <property type="entry name" value="PRTase_dom"/>
</dbReference>
<dbReference type="InterPro" id="IPR051910">
    <property type="entry name" value="ComF/GntX_DNA_util-trans"/>
</dbReference>
<reference evidence="2 3" key="1">
    <citation type="submission" date="2019-05" db="EMBL/GenBank/DDBJ databases">
        <title>OXA-830, a novel chromosomally encoded expanded-spectrum class D beta-lactamase in Aeromonas simiae.</title>
        <authorList>
            <person name="Zhou W."/>
            <person name="Chen Q."/>
        </authorList>
    </citation>
    <scope>NUCLEOTIDE SEQUENCE [LARGE SCALE GENOMIC DNA]</scope>
    <source>
        <strain evidence="2 3">A6</strain>
    </source>
</reference>
<accession>A0A5J6WVJ9</accession>
<keyword evidence="3" id="KW-1185">Reference proteome</keyword>
<evidence type="ECO:0000313" key="2">
    <source>
        <dbReference type="EMBL" id="QFI53345.1"/>
    </source>
</evidence>
<name>A0A5J6WVJ9_9GAMM</name>
<evidence type="ECO:0000256" key="1">
    <source>
        <dbReference type="ARBA" id="ARBA00008007"/>
    </source>
</evidence>
<dbReference type="Proteomes" id="UP000594034">
    <property type="component" value="Chromosome"/>
</dbReference>
<dbReference type="CDD" id="cd06223">
    <property type="entry name" value="PRTases_typeI"/>
    <property type="match status" value="1"/>
</dbReference>
<gene>
    <name evidence="2" type="ORF">FE240_00600</name>
</gene>
<organism evidence="2 3">
    <name type="scientific">Aeromonas simiae</name>
    <dbReference type="NCBI Taxonomy" id="218936"/>
    <lineage>
        <taxon>Bacteria</taxon>
        <taxon>Pseudomonadati</taxon>
        <taxon>Pseudomonadota</taxon>
        <taxon>Gammaproteobacteria</taxon>
        <taxon>Aeromonadales</taxon>
        <taxon>Aeromonadaceae</taxon>
        <taxon>Aeromonas</taxon>
    </lineage>
</organism>
<comment type="similarity">
    <text evidence="1">Belongs to the ComF/GntX family.</text>
</comment>
<dbReference type="Gene3D" id="3.40.50.2020">
    <property type="match status" value="1"/>
</dbReference>
<proteinExistence type="inferred from homology"/>
<dbReference type="PANTHER" id="PTHR47505">
    <property type="entry name" value="DNA UTILIZATION PROTEIN YHGH"/>
    <property type="match status" value="1"/>
</dbReference>
<dbReference type="EMBL" id="CP040449">
    <property type="protein sequence ID" value="QFI53345.1"/>
    <property type="molecule type" value="Genomic_DNA"/>
</dbReference>
<protein>
    <submittedName>
        <fullName evidence="2">ComF family protein</fullName>
    </submittedName>
</protein>
<dbReference type="PANTHER" id="PTHR47505:SF1">
    <property type="entry name" value="DNA UTILIZATION PROTEIN YHGH"/>
    <property type="match status" value="1"/>
</dbReference>
<dbReference type="InterPro" id="IPR029057">
    <property type="entry name" value="PRTase-like"/>
</dbReference>
<dbReference type="SUPFAM" id="SSF53271">
    <property type="entry name" value="PRTase-like"/>
    <property type="match status" value="1"/>
</dbReference>
<dbReference type="RefSeq" id="WP_193002968.1">
    <property type="nucleotide sequence ID" value="NZ_CP040449.1"/>
</dbReference>
<evidence type="ECO:0000313" key="3">
    <source>
        <dbReference type="Proteomes" id="UP000594034"/>
    </source>
</evidence>